<dbReference type="AlphaFoldDB" id="A0A2H3JIM2"/>
<feature type="region of interest" description="Disordered" evidence="1">
    <location>
        <begin position="1"/>
        <end position="69"/>
    </location>
</feature>
<gene>
    <name evidence="2" type="ORF">WOLCODRAFT_17452</name>
</gene>
<organism evidence="2 3">
    <name type="scientific">Wolfiporia cocos (strain MD-104)</name>
    <name type="common">Brown rot fungus</name>
    <dbReference type="NCBI Taxonomy" id="742152"/>
    <lineage>
        <taxon>Eukaryota</taxon>
        <taxon>Fungi</taxon>
        <taxon>Dikarya</taxon>
        <taxon>Basidiomycota</taxon>
        <taxon>Agaricomycotina</taxon>
        <taxon>Agaricomycetes</taxon>
        <taxon>Polyporales</taxon>
        <taxon>Phaeolaceae</taxon>
        <taxon>Wolfiporia</taxon>
    </lineage>
</organism>
<evidence type="ECO:0000256" key="1">
    <source>
        <dbReference type="SAM" id="MobiDB-lite"/>
    </source>
</evidence>
<feature type="region of interest" description="Disordered" evidence="1">
    <location>
        <begin position="94"/>
        <end position="113"/>
    </location>
</feature>
<accession>A0A2H3JIM2</accession>
<keyword evidence="3" id="KW-1185">Reference proteome</keyword>
<reference evidence="2 3" key="1">
    <citation type="journal article" date="2012" name="Science">
        <title>The Paleozoic origin of enzymatic lignin decomposition reconstructed from 31 fungal genomes.</title>
        <authorList>
            <person name="Floudas D."/>
            <person name="Binder M."/>
            <person name="Riley R."/>
            <person name="Barry K."/>
            <person name="Blanchette R.A."/>
            <person name="Henrissat B."/>
            <person name="Martinez A.T."/>
            <person name="Otillar R."/>
            <person name="Spatafora J.W."/>
            <person name="Yadav J.S."/>
            <person name="Aerts A."/>
            <person name="Benoit I."/>
            <person name="Boyd A."/>
            <person name="Carlson A."/>
            <person name="Copeland A."/>
            <person name="Coutinho P.M."/>
            <person name="de Vries R.P."/>
            <person name="Ferreira P."/>
            <person name="Findley K."/>
            <person name="Foster B."/>
            <person name="Gaskell J."/>
            <person name="Glotzer D."/>
            <person name="Gorecki P."/>
            <person name="Heitman J."/>
            <person name="Hesse C."/>
            <person name="Hori C."/>
            <person name="Igarashi K."/>
            <person name="Jurgens J.A."/>
            <person name="Kallen N."/>
            <person name="Kersten P."/>
            <person name="Kohler A."/>
            <person name="Kuees U."/>
            <person name="Kumar T.K.A."/>
            <person name="Kuo A."/>
            <person name="LaButti K."/>
            <person name="Larrondo L.F."/>
            <person name="Lindquist E."/>
            <person name="Ling A."/>
            <person name="Lombard V."/>
            <person name="Lucas S."/>
            <person name="Lundell T."/>
            <person name="Martin R."/>
            <person name="McLaughlin D.J."/>
            <person name="Morgenstern I."/>
            <person name="Morin E."/>
            <person name="Murat C."/>
            <person name="Nagy L.G."/>
            <person name="Nolan M."/>
            <person name="Ohm R.A."/>
            <person name="Patyshakuliyeva A."/>
            <person name="Rokas A."/>
            <person name="Ruiz-Duenas F.J."/>
            <person name="Sabat G."/>
            <person name="Salamov A."/>
            <person name="Samejima M."/>
            <person name="Schmutz J."/>
            <person name="Slot J.C."/>
            <person name="St John F."/>
            <person name="Stenlid J."/>
            <person name="Sun H."/>
            <person name="Sun S."/>
            <person name="Syed K."/>
            <person name="Tsang A."/>
            <person name="Wiebenga A."/>
            <person name="Young D."/>
            <person name="Pisabarro A."/>
            <person name="Eastwood D.C."/>
            <person name="Martin F."/>
            <person name="Cullen D."/>
            <person name="Grigoriev I.V."/>
            <person name="Hibbett D.S."/>
        </authorList>
    </citation>
    <scope>NUCLEOTIDE SEQUENCE [LARGE SCALE GENOMIC DNA]</scope>
    <source>
        <strain evidence="2 3">MD-104</strain>
    </source>
</reference>
<name>A0A2H3JIM2_WOLCO</name>
<dbReference type="Proteomes" id="UP000218811">
    <property type="component" value="Unassembled WGS sequence"/>
</dbReference>
<sequence>MDIAECSREREERQAPAGDGVRPSQAATPTVPTIVMHPSEAPEARGRPISRFGRVFSRRSHSNGDSDTMLNTASISSSLAVDNASSSWRSSSALTSRFHRDKGSKSPTPSDVSSAFSAKAKTKVFSDQNLDVALTIARDVAKGLGACASLIPSAPGLDIVMKGLERVLDGVVEARGNTKEVKEVAESIKQLVDAVKSAYELVSGRKLHVESVPASENMSTEGLSTGPAETLTTVEATRTSEASYDTNALQQAISQLVV</sequence>
<evidence type="ECO:0000313" key="3">
    <source>
        <dbReference type="Proteomes" id="UP000218811"/>
    </source>
</evidence>
<feature type="compositionally biased region" description="Basic and acidic residues" evidence="1">
    <location>
        <begin position="1"/>
        <end position="14"/>
    </location>
</feature>
<dbReference type="EMBL" id="KB468124">
    <property type="protein sequence ID" value="PCH42032.1"/>
    <property type="molecule type" value="Genomic_DNA"/>
</dbReference>
<protein>
    <submittedName>
        <fullName evidence="2">Uncharacterized protein</fullName>
    </submittedName>
</protein>
<evidence type="ECO:0000313" key="2">
    <source>
        <dbReference type="EMBL" id="PCH42032.1"/>
    </source>
</evidence>
<proteinExistence type="predicted"/>